<reference evidence="1 2" key="1">
    <citation type="submission" date="2018-07" db="EMBL/GenBank/DDBJ databases">
        <title>Genome sequencing of Moraxellaceae gen. HYN0046.</title>
        <authorList>
            <person name="Kim M."/>
            <person name="Yi H."/>
        </authorList>
    </citation>
    <scope>NUCLEOTIDE SEQUENCE [LARGE SCALE GENOMIC DNA]</scope>
    <source>
        <strain evidence="1 2">HYN0046</strain>
    </source>
</reference>
<dbReference type="EMBL" id="CP031222">
    <property type="protein sequence ID" value="AXI04102.1"/>
    <property type="molecule type" value="Genomic_DNA"/>
</dbReference>
<proteinExistence type="predicted"/>
<dbReference type="KEGG" id="mbah:HYN46_15405"/>
<accession>A0A345P9Z3</accession>
<dbReference type="Pfam" id="PF12318">
    <property type="entry name" value="FAD-SLDH"/>
    <property type="match status" value="1"/>
</dbReference>
<dbReference type="InterPro" id="IPR006311">
    <property type="entry name" value="TAT_signal"/>
</dbReference>
<dbReference type="OrthoDB" id="6162173at2"/>
<evidence type="ECO:0000313" key="1">
    <source>
        <dbReference type="EMBL" id="AXI04102.1"/>
    </source>
</evidence>
<dbReference type="Proteomes" id="UP000253940">
    <property type="component" value="Chromosome"/>
</dbReference>
<name>A0A345P9Z3_9GAMM</name>
<organism evidence="1 2">
    <name type="scientific">Aquirhabdus parva</name>
    <dbReference type="NCBI Taxonomy" id="2283318"/>
    <lineage>
        <taxon>Bacteria</taxon>
        <taxon>Pseudomonadati</taxon>
        <taxon>Pseudomonadota</taxon>
        <taxon>Gammaproteobacteria</taxon>
        <taxon>Moraxellales</taxon>
        <taxon>Moraxellaceae</taxon>
        <taxon>Aquirhabdus</taxon>
    </lineage>
</organism>
<gene>
    <name evidence="1" type="ORF">HYN46_15405</name>
</gene>
<keyword evidence="2" id="KW-1185">Reference proteome</keyword>
<evidence type="ECO:0000313" key="2">
    <source>
        <dbReference type="Proteomes" id="UP000253940"/>
    </source>
</evidence>
<dbReference type="InterPro" id="IPR024651">
    <property type="entry name" value="FAD-SLDH_ssu"/>
</dbReference>
<dbReference type="RefSeq" id="WP_114900210.1">
    <property type="nucleotide sequence ID" value="NZ_CP031222.1"/>
</dbReference>
<protein>
    <submittedName>
        <fullName evidence="1">Uncharacterized protein</fullName>
    </submittedName>
</protein>
<dbReference type="AlphaFoldDB" id="A0A345P9Z3"/>
<sequence length="185" mass="20029">MMTMSNQHQSNQLESQKVGSVPSRRHFIKLSVLSSSVLLASGLIASAAPSPDTSTTDFYSLATFLVAKPQLSAPYAAAVFSALKKNIPDFAPQLQAVLDTVKRFQAPDVTQLFAGFTEADQAVRKTCLLIIETFYTGNVGRGATAKAVAYEMALMFDTTKDVTVIPTYIRGRPEYWTATPLLTGV</sequence>
<dbReference type="PROSITE" id="PS51318">
    <property type="entry name" value="TAT"/>
    <property type="match status" value="1"/>
</dbReference>